<dbReference type="Pfam" id="PF14242">
    <property type="entry name" value="DUF4342"/>
    <property type="match status" value="1"/>
</dbReference>
<feature type="transmembrane region" description="Helical" evidence="1">
    <location>
        <begin position="87"/>
        <end position="115"/>
    </location>
</feature>
<dbReference type="InterPro" id="IPR009060">
    <property type="entry name" value="UBA-like_sf"/>
</dbReference>
<dbReference type="AlphaFoldDB" id="A0A923EBP1"/>
<proteinExistence type="predicted"/>
<dbReference type="CDD" id="cd14360">
    <property type="entry name" value="UBA_NAC_like_bac"/>
    <property type="match status" value="1"/>
</dbReference>
<evidence type="ECO:0000313" key="3">
    <source>
        <dbReference type="EMBL" id="MBC2397383.1"/>
    </source>
</evidence>
<keyword evidence="1" id="KW-1133">Transmembrane helix</keyword>
<comment type="caution">
    <text evidence="3">The sequence shown here is derived from an EMBL/GenBank/DDBJ whole genome shotgun (WGS) entry which is preliminary data.</text>
</comment>
<keyword evidence="4" id="KW-1185">Reference proteome</keyword>
<dbReference type="Gene3D" id="1.10.8.10">
    <property type="entry name" value="DNA helicase RuvA subunit, C-terminal domain"/>
    <property type="match status" value="1"/>
</dbReference>
<evidence type="ECO:0000256" key="1">
    <source>
        <dbReference type="SAM" id="Phobius"/>
    </source>
</evidence>
<feature type="domain" description="DUF4342" evidence="2">
    <location>
        <begin position="46"/>
        <end position="124"/>
    </location>
</feature>
<gene>
    <name evidence="3" type="ORF">HGG79_06275</name>
</gene>
<dbReference type="Proteomes" id="UP000563151">
    <property type="component" value="Unassembled WGS sequence"/>
</dbReference>
<sequence>MSEITLEKIDLVRERTKVSYSEAKEALEITDGNVVDALIYIEEKKKASRDELYTTKEEFVTWIRELVKKGNINRIKIKKEDKVIADIPVNAGVAVTLVGLFASPFITIALFAAALTQVTVEITKTDGTVEVVNKIIKTTVDDVTEKVKTKTSSVKEKFSTDKKADENVNNTFTYTVNFEDEDEDNK</sequence>
<keyword evidence="1" id="KW-0472">Membrane</keyword>
<reference evidence="3 4" key="1">
    <citation type="submission" date="2020-04" db="EMBL/GenBank/DDBJ databases">
        <title>Genomic insights into acetone-butanol-ethanol (ABE) fermentation by sequencing solventogenic clostridia strains.</title>
        <authorList>
            <person name="Brown S."/>
        </authorList>
    </citation>
    <scope>NUCLEOTIDE SEQUENCE [LARGE SCALE GENOMIC DNA]</scope>
    <source>
        <strain evidence="3 4">DJ011</strain>
    </source>
</reference>
<dbReference type="InterPro" id="IPR025642">
    <property type="entry name" value="DUF4342"/>
</dbReference>
<accession>A0A923EBP1</accession>
<evidence type="ECO:0000259" key="2">
    <source>
        <dbReference type="Pfam" id="PF14242"/>
    </source>
</evidence>
<keyword evidence="1" id="KW-0812">Transmembrane</keyword>
<dbReference type="RefSeq" id="WP_035144415.1">
    <property type="nucleotide sequence ID" value="NZ_JAAZWO010000005.1"/>
</dbReference>
<dbReference type="SUPFAM" id="SSF46934">
    <property type="entry name" value="UBA-like"/>
    <property type="match status" value="1"/>
</dbReference>
<protein>
    <submittedName>
        <fullName evidence="3">DUF4342 domain-containing protein</fullName>
    </submittedName>
</protein>
<name>A0A923EBP1_CLOTT</name>
<evidence type="ECO:0000313" key="4">
    <source>
        <dbReference type="Proteomes" id="UP000563151"/>
    </source>
</evidence>
<organism evidence="3 4">
    <name type="scientific">Clostridium tetanomorphum</name>
    <dbReference type="NCBI Taxonomy" id="1553"/>
    <lineage>
        <taxon>Bacteria</taxon>
        <taxon>Bacillati</taxon>
        <taxon>Bacillota</taxon>
        <taxon>Clostridia</taxon>
        <taxon>Eubacteriales</taxon>
        <taxon>Clostridiaceae</taxon>
        <taxon>Clostridium</taxon>
    </lineage>
</organism>
<dbReference type="EMBL" id="JAAZWO010000005">
    <property type="protein sequence ID" value="MBC2397383.1"/>
    <property type="molecule type" value="Genomic_DNA"/>
</dbReference>